<dbReference type="RefSeq" id="WP_169454461.1">
    <property type="nucleotide sequence ID" value="NZ_CP051774.1"/>
</dbReference>
<dbReference type="EMBL" id="CP051774">
    <property type="protein sequence ID" value="QJE96080.1"/>
    <property type="molecule type" value="Genomic_DNA"/>
</dbReference>
<gene>
    <name evidence="3" type="ORF">HHL09_09885</name>
</gene>
<protein>
    <submittedName>
        <fullName evidence="3">Uncharacterized protein</fullName>
    </submittedName>
</protein>
<dbReference type="AlphaFoldDB" id="A0A858RIN1"/>
<evidence type="ECO:0000256" key="1">
    <source>
        <dbReference type="SAM" id="MobiDB-lite"/>
    </source>
</evidence>
<evidence type="ECO:0000313" key="3">
    <source>
        <dbReference type="EMBL" id="QJE96080.1"/>
    </source>
</evidence>
<keyword evidence="2" id="KW-0732">Signal</keyword>
<feature type="signal peptide" evidence="2">
    <location>
        <begin position="1"/>
        <end position="23"/>
    </location>
</feature>
<evidence type="ECO:0000256" key="2">
    <source>
        <dbReference type="SAM" id="SignalP"/>
    </source>
</evidence>
<name>A0A858RIN1_9BACT</name>
<sequence length="249" mass="26896">MRFSTLLRLCSFLSLSGSLFAQAGPRTMRFLPLGDSPPYRQEIRDGVAYEQEPPAGSIPPREVVFGANTTGNDESPLSLGRVSAPLKVAPGVGVLSLRRKGEGEKTAAWLNVEKPEKGDFLVLLWRDPDKKSWDAPRALVLPDSAEVAPEGTVRVVNISPVTLAIIFEGDKIQLPVGKTWQKAIPTGKDATIQVGAVDASGNLRRIHSGSVFQNAGERTLVAVYKADGVDPRRALKAIVQREPVDPAKR</sequence>
<accession>A0A858RIN1</accession>
<keyword evidence="4" id="KW-1185">Reference proteome</keyword>
<evidence type="ECO:0000313" key="4">
    <source>
        <dbReference type="Proteomes" id="UP000501812"/>
    </source>
</evidence>
<feature type="region of interest" description="Disordered" evidence="1">
    <location>
        <begin position="51"/>
        <end position="70"/>
    </location>
</feature>
<proteinExistence type="predicted"/>
<reference evidence="3 4" key="1">
    <citation type="submission" date="2020-04" db="EMBL/GenBank/DDBJ databases">
        <title>Luteolibacter sp. G-1-1-1 isolated from soil.</title>
        <authorList>
            <person name="Dahal R.H."/>
        </authorList>
    </citation>
    <scope>NUCLEOTIDE SEQUENCE [LARGE SCALE GENOMIC DNA]</scope>
    <source>
        <strain evidence="3 4">G-1-1-1</strain>
    </source>
</reference>
<feature type="chain" id="PRO_5032366908" evidence="2">
    <location>
        <begin position="24"/>
        <end position="249"/>
    </location>
</feature>
<organism evidence="3 4">
    <name type="scientific">Luteolibacter luteus</name>
    <dbReference type="NCBI Taxonomy" id="2728835"/>
    <lineage>
        <taxon>Bacteria</taxon>
        <taxon>Pseudomonadati</taxon>
        <taxon>Verrucomicrobiota</taxon>
        <taxon>Verrucomicrobiia</taxon>
        <taxon>Verrucomicrobiales</taxon>
        <taxon>Verrucomicrobiaceae</taxon>
        <taxon>Luteolibacter</taxon>
    </lineage>
</organism>
<dbReference type="KEGG" id="luo:HHL09_09885"/>
<dbReference type="Proteomes" id="UP000501812">
    <property type="component" value="Chromosome"/>
</dbReference>